<evidence type="ECO:0000256" key="2">
    <source>
        <dbReference type="SAM" id="MobiDB-lite"/>
    </source>
</evidence>
<proteinExistence type="predicted"/>
<dbReference type="InterPro" id="IPR005877">
    <property type="entry name" value="YSIRK_signal_dom"/>
</dbReference>
<feature type="domain" description="YSIRK Gram-positive signal peptide" evidence="4">
    <location>
        <begin position="10"/>
        <end position="34"/>
    </location>
</feature>
<keyword evidence="1 3" id="KW-0732">Signal</keyword>
<feature type="region of interest" description="Disordered" evidence="2">
    <location>
        <begin position="38"/>
        <end position="105"/>
    </location>
</feature>
<dbReference type="Pfam" id="PF04650">
    <property type="entry name" value="YSIRK_signal"/>
    <property type="match status" value="1"/>
</dbReference>
<name>A0AAJ0JPK0_STACA</name>
<feature type="compositionally biased region" description="Low complexity" evidence="2">
    <location>
        <begin position="84"/>
        <end position="97"/>
    </location>
</feature>
<dbReference type="NCBIfam" id="TIGR01168">
    <property type="entry name" value="YSIRK_signal"/>
    <property type="match status" value="1"/>
</dbReference>
<protein>
    <recommendedName>
        <fullName evidence="4">YSIRK Gram-positive signal peptide domain-containing protein</fullName>
    </recommendedName>
</protein>
<feature type="signal peptide" evidence="3">
    <location>
        <begin position="1"/>
        <end position="38"/>
    </location>
</feature>
<evidence type="ECO:0000313" key="5">
    <source>
        <dbReference type="EMBL" id="KKB25653.1"/>
    </source>
</evidence>
<accession>A0AAJ0JPK0</accession>
<sequence>MENNDFFKSRKNRYSIPKMTAGAASIIVGITLFGNAHAAQAAEQTDNGDTKAQTSTQTMADSTKQTVGNNSSATSENANLVEQNTNVTSQNSSNDTTAQSQLDKY</sequence>
<dbReference type="EMBL" id="LAIU01000003">
    <property type="protein sequence ID" value="KKB25653.1"/>
    <property type="molecule type" value="Genomic_DNA"/>
</dbReference>
<comment type="caution">
    <text evidence="5">The sequence shown here is derived from an EMBL/GenBank/DDBJ whole genome shotgun (WGS) entry which is preliminary data.</text>
</comment>
<dbReference type="RefSeq" id="WP_046099868.1">
    <property type="nucleotide sequence ID" value="NZ_CP015552.1"/>
</dbReference>
<evidence type="ECO:0000256" key="3">
    <source>
        <dbReference type="SAM" id="SignalP"/>
    </source>
</evidence>
<organism evidence="5 6">
    <name type="scientific">Staphylococcus carnosus</name>
    <dbReference type="NCBI Taxonomy" id="1281"/>
    <lineage>
        <taxon>Bacteria</taxon>
        <taxon>Bacillati</taxon>
        <taxon>Bacillota</taxon>
        <taxon>Bacilli</taxon>
        <taxon>Bacillales</taxon>
        <taxon>Staphylococcaceae</taxon>
        <taxon>Staphylococcus</taxon>
    </lineage>
</organism>
<evidence type="ECO:0000313" key="6">
    <source>
        <dbReference type="Proteomes" id="UP000033530"/>
    </source>
</evidence>
<dbReference type="AlphaFoldDB" id="A0AAJ0JPK0"/>
<evidence type="ECO:0000259" key="4">
    <source>
        <dbReference type="Pfam" id="PF04650"/>
    </source>
</evidence>
<feature type="compositionally biased region" description="Polar residues" evidence="2">
    <location>
        <begin position="42"/>
        <end position="83"/>
    </location>
</feature>
<reference evidence="5 6" key="1">
    <citation type="submission" date="2015-03" db="EMBL/GenBank/DDBJ databases">
        <title>Draft Genome Sequence of S. carnosus subsp. utilis LTH 7013, Isolated from South Tirolean Ham.</title>
        <authorList>
            <person name="Mueller A."/>
            <person name="Huptas C."/>
            <person name="Wenning M."/>
            <person name="Weiss A."/>
            <person name="Schmidt H."/>
        </authorList>
    </citation>
    <scope>NUCLEOTIDE SEQUENCE [LARGE SCALE GENOMIC DNA]</scope>
    <source>
        <strain evidence="5 6">LTH7013</strain>
    </source>
</reference>
<gene>
    <name evidence="5" type="ORF">VV61_06125</name>
</gene>
<evidence type="ECO:0000256" key="1">
    <source>
        <dbReference type="ARBA" id="ARBA00022729"/>
    </source>
</evidence>
<feature type="chain" id="PRO_5042551751" description="YSIRK Gram-positive signal peptide domain-containing protein" evidence="3">
    <location>
        <begin position="39"/>
        <end position="105"/>
    </location>
</feature>
<dbReference type="Proteomes" id="UP000033530">
    <property type="component" value="Unassembled WGS sequence"/>
</dbReference>